<reference evidence="2 3" key="1">
    <citation type="journal article" date="2015" name="Genome Announc.">
        <title>Expanding the biotechnology potential of lactobacilli through comparative genomics of 213 strains and associated genera.</title>
        <authorList>
            <person name="Sun Z."/>
            <person name="Harris H.M."/>
            <person name="McCann A."/>
            <person name="Guo C."/>
            <person name="Argimon S."/>
            <person name="Zhang W."/>
            <person name="Yang X."/>
            <person name="Jeffery I.B."/>
            <person name="Cooney J.C."/>
            <person name="Kagawa T.F."/>
            <person name="Liu W."/>
            <person name="Song Y."/>
            <person name="Salvetti E."/>
            <person name="Wrobel A."/>
            <person name="Rasinkangas P."/>
            <person name="Parkhill J."/>
            <person name="Rea M.C."/>
            <person name="O'Sullivan O."/>
            <person name="Ritari J."/>
            <person name="Douillard F.P."/>
            <person name="Paul Ross R."/>
            <person name="Yang R."/>
            <person name="Briner A.E."/>
            <person name="Felis G.E."/>
            <person name="de Vos W.M."/>
            <person name="Barrangou R."/>
            <person name="Klaenhammer T.R."/>
            <person name="Caufield P.W."/>
            <person name="Cui Y."/>
            <person name="Zhang H."/>
            <person name="O'Toole P.W."/>
        </authorList>
    </citation>
    <scope>NUCLEOTIDE SEQUENCE [LARGE SCALE GENOMIC DNA]</scope>
    <source>
        <strain evidence="2 3">DSM 15945</strain>
    </source>
</reference>
<gene>
    <name evidence="2" type="ORF">FC50_GL001371</name>
</gene>
<proteinExistence type="predicted"/>
<dbReference type="OrthoDB" id="2192445at2"/>
<evidence type="ECO:0000256" key="1">
    <source>
        <dbReference type="SAM" id="Phobius"/>
    </source>
</evidence>
<keyword evidence="1" id="KW-0812">Transmembrane</keyword>
<sequence>MLTALDIVNRIFGYFNIQDRPKGRVFTIIAFFANFYLLYVAIANLRYEGYRIRGALFLALFVVMLYFIYLNFMYYFTTKKAPADISPKIERALGGSAKARQEAAEAFVQDETPTVGVFDESQLLPTTLLIGSRQQKNIDRLAKHMEDNGVMTLDYQGVSEQMLTEVAQKTAQPVLAMGTPVLVPFFELVQHGKRWIIRGGLNELDATELAEVVTVGLSPIDDAQDKFDLALASVTLSGGPQKEPGRSGLRDAFAKFTIDAKVAYVNPNK</sequence>
<dbReference type="Pfam" id="PF20386">
    <property type="entry name" value="DUF6681"/>
    <property type="match status" value="1"/>
</dbReference>
<protein>
    <submittedName>
        <fullName evidence="2">Uncharacterized protein</fullName>
    </submittedName>
</protein>
<dbReference type="RefSeq" id="WP_056956786.1">
    <property type="nucleotide sequence ID" value="NZ_AZFJ01000049.1"/>
</dbReference>
<keyword evidence="1" id="KW-1133">Transmembrane helix</keyword>
<name>A0A0R1TXK9_9LACO</name>
<dbReference type="Proteomes" id="UP000051922">
    <property type="component" value="Unassembled WGS sequence"/>
</dbReference>
<evidence type="ECO:0000313" key="2">
    <source>
        <dbReference type="EMBL" id="KRL85967.1"/>
    </source>
</evidence>
<keyword evidence="3" id="KW-1185">Reference proteome</keyword>
<dbReference type="EMBL" id="AZFJ01000049">
    <property type="protein sequence ID" value="KRL85967.1"/>
    <property type="molecule type" value="Genomic_DNA"/>
</dbReference>
<evidence type="ECO:0000313" key="3">
    <source>
        <dbReference type="Proteomes" id="UP000051922"/>
    </source>
</evidence>
<dbReference type="InterPro" id="IPR046503">
    <property type="entry name" value="DUF6681"/>
</dbReference>
<accession>A0A0R1TXK9</accession>
<feature type="transmembrane region" description="Helical" evidence="1">
    <location>
        <begin position="55"/>
        <end position="76"/>
    </location>
</feature>
<comment type="caution">
    <text evidence="2">The sequence shown here is derived from an EMBL/GenBank/DDBJ whole genome shotgun (WGS) entry which is preliminary data.</text>
</comment>
<dbReference type="STRING" id="1423783.FC50_GL001371"/>
<feature type="transmembrane region" description="Helical" evidence="1">
    <location>
        <begin position="25"/>
        <end position="43"/>
    </location>
</feature>
<organism evidence="2 3">
    <name type="scientific">Lacticaseibacillus pantheris DSM 15945 = JCM 12539 = NBRC 106106</name>
    <dbReference type="NCBI Taxonomy" id="1423783"/>
    <lineage>
        <taxon>Bacteria</taxon>
        <taxon>Bacillati</taxon>
        <taxon>Bacillota</taxon>
        <taxon>Bacilli</taxon>
        <taxon>Lactobacillales</taxon>
        <taxon>Lactobacillaceae</taxon>
        <taxon>Lacticaseibacillus</taxon>
    </lineage>
</organism>
<keyword evidence="1" id="KW-0472">Membrane</keyword>
<dbReference type="PATRIC" id="fig|1423783.4.peg.1412"/>
<dbReference type="AlphaFoldDB" id="A0A0R1TXK9"/>